<sequence>MTTVWIGPAGAMREVRSPAPMQVSYGRHHHVSRLLSGTHTIQIPPGAPRRWSWEMSWATREELAYLTELEAGLHGGEYYWYDPMALESNMLSAAASMPGTEPQLGWSPIDGASSAVVAAPGVLEVDGTAWSSLVPLLPGRTYTAAVENVDASASVDLMLARLDAAGDVIQVDGPASASAGQRAVLTVTVPESTNGASQQLMLLSPTAPCLVSRPQLTETDSAVDWLPGMGIPRVVVSGVSEIYQMAVAGLPTRSDWSAQLIEVG</sequence>
<comment type="caution">
    <text evidence="1">The sequence shown here is derived from an EMBL/GenBank/DDBJ whole genome shotgun (WGS) entry which is preliminary data.</text>
</comment>
<proteinExistence type="predicted"/>
<dbReference type="Proteomes" id="UP000469185">
    <property type="component" value="Unassembled WGS sequence"/>
</dbReference>
<dbReference type="EMBL" id="JAAGOB010000007">
    <property type="protein sequence ID" value="NED96442.1"/>
    <property type="molecule type" value="Genomic_DNA"/>
</dbReference>
<protein>
    <submittedName>
        <fullName evidence="1">Uncharacterized protein</fullName>
    </submittedName>
</protein>
<gene>
    <name evidence="1" type="ORF">G1H11_14120</name>
</gene>
<dbReference type="RefSeq" id="WP_163819231.1">
    <property type="nucleotide sequence ID" value="NZ_JAAGOB010000007.1"/>
</dbReference>
<evidence type="ECO:0000313" key="1">
    <source>
        <dbReference type="EMBL" id="NED96442.1"/>
    </source>
</evidence>
<reference evidence="1 2" key="1">
    <citation type="submission" date="2020-02" db="EMBL/GenBank/DDBJ databases">
        <authorList>
            <person name="Li X.-J."/>
            <person name="Feng X.-M."/>
        </authorList>
    </citation>
    <scope>NUCLEOTIDE SEQUENCE [LARGE SCALE GENOMIC DNA]</scope>
    <source>
        <strain evidence="1 2">CGMCC 4.7225</strain>
    </source>
</reference>
<organism evidence="1 2">
    <name type="scientific">Phytoactinopolyspora alkaliphila</name>
    <dbReference type="NCBI Taxonomy" id="1783498"/>
    <lineage>
        <taxon>Bacteria</taxon>
        <taxon>Bacillati</taxon>
        <taxon>Actinomycetota</taxon>
        <taxon>Actinomycetes</taxon>
        <taxon>Jiangellales</taxon>
        <taxon>Jiangellaceae</taxon>
        <taxon>Phytoactinopolyspora</taxon>
    </lineage>
</organism>
<keyword evidence="2" id="KW-1185">Reference proteome</keyword>
<name>A0A6N9YN90_9ACTN</name>
<dbReference type="AlphaFoldDB" id="A0A6N9YN90"/>
<evidence type="ECO:0000313" key="2">
    <source>
        <dbReference type="Proteomes" id="UP000469185"/>
    </source>
</evidence>
<accession>A0A6N9YN90</accession>